<dbReference type="AlphaFoldDB" id="A0A419UWN8"/>
<reference evidence="2 3" key="1">
    <citation type="submission" date="2018-09" db="EMBL/GenBank/DDBJ databases">
        <title>Genomic Encyclopedia of Archaeal and Bacterial Type Strains, Phase II (KMG-II): from individual species to whole genera.</title>
        <authorList>
            <person name="Goeker M."/>
        </authorList>
    </citation>
    <scope>NUCLEOTIDE SEQUENCE [LARGE SCALE GENOMIC DNA]</scope>
    <source>
        <strain evidence="2 3">DSM 17008</strain>
    </source>
</reference>
<dbReference type="Proteomes" id="UP000285120">
    <property type="component" value="Unassembled WGS sequence"/>
</dbReference>
<keyword evidence="1" id="KW-1133">Transmembrane helix</keyword>
<organism evidence="2 3">
    <name type="scientific">Sinobaca qinghaiensis</name>
    <dbReference type="NCBI Taxonomy" id="342944"/>
    <lineage>
        <taxon>Bacteria</taxon>
        <taxon>Bacillati</taxon>
        <taxon>Bacillota</taxon>
        <taxon>Bacilli</taxon>
        <taxon>Bacillales</taxon>
        <taxon>Sporolactobacillaceae</taxon>
        <taxon>Sinobaca</taxon>
    </lineage>
</organism>
<evidence type="ECO:0000313" key="2">
    <source>
        <dbReference type="EMBL" id="RKD69553.1"/>
    </source>
</evidence>
<evidence type="ECO:0000256" key="1">
    <source>
        <dbReference type="SAM" id="Phobius"/>
    </source>
</evidence>
<keyword evidence="3" id="KW-1185">Reference proteome</keyword>
<accession>A0A419UWN8</accession>
<evidence type="ECO:0000313" key="3">
    <source>
        <dbReference type="Proteomes" id="UP000285120"/>
    </source>
</evidence>
<gene>
    <name evidence="2" type="ORF">ATL39_2973</name>
</gene>
<keyword evidence="1" id="KW-0812">Transmembrane</keyword>
<dbReference type="RefSeq" id="WP_120194114.1">
    <property type="nucleotide sequence ID" value="NZ_RAPK01000011.1"/>
</dbReference>
<protein>
    <submittedName>
        <fullName evidence="2">Uncharacterized protein</fullName>
    </submittedName>
</protein>
<name>A0A419UWN8_9BACL</name>
<proteinExistence type="predicted"/>
<sequence>MAVKPSSALFLENGVVTCGVILMHFKYPLISKRRKNKAMKSALNEREAGGSPIGKVVFAIQDALETNSPYELVIEGIRYTVVLQKIRRKETDDRAFFVAKGRLSQKKHYTN</sequence>
<dbReference type="EMBL" id="RAPK01000011">
    <property type="protein sequence ID" value="RKD69553.1"/>
    <property type="molecule type" value="Genomic_DNA"/>
</dbReference>
<feature type="transmembrane region" description="Helical" evidence="1">
    <location>
        <begin position="6"/>
        <end position="25"/>
    </location>
</feature>
<keyword evidence="1" id="KW-0472">Membrane</keyword>
<comment type="caution">
    <text evidence="2">The sequence shown here is derived from an EMBL/GenBank/DDBJ whole genome shotgun (WGS) entry which is preliminary data.</text>
</comment>